<dbReference type="InterPro" id="IPR000898">
    <property type="entry name" value="Indolamine_dOase"/>
</dbReference>
<evidence type="ECO:0000256" key="1">
    <source>
        <dbReference type="ARBA" id="ARBA00007119"/>
    </source>
</evidence>
<dbReference type="AlphaFoldDB" id="A0A642UKS7"/>
<dbReference type="GO" id="GO:0034354">
    <property type="term" value="P:'de novo' NAD+ biosynthetic process from L-tryptophan"/>
    <property type="evidence" value="ECO:0007669"/>
    <property type="project" value="TreeGrafter"/>
</dbReference>
<dbReference type="EMBL" id="SWFS01000494">
    <property type="protein sequence ID" value="KAA8900842.1"/>
    <property type="molecule type" value="Genomic_DNA"/>
</dbReference>
<dbReference type="GO" id="GO:0033754">
    <property type="term" value="F:indoleamine 2,3-dioxygenase activity"/>
    <property type="evidence" value="ECO:0007669"/>
    <property type="project" value="UniProtKB-EC"/>
</dbReference>
<organism evidence="7 8">
    <name type="scientific">Trichomonascus ciferrii</name>
    <dbReference type="NCBI Taxonomy" id="44093"/>
    <lineage>
        <taxon>Eukaryota</taxon>
        <taxon>Fungi</taxon>
        <taxon>Dikarya</taxon>
        <taxon>Ascomycota</taxon>
        <taxon>Saccharomycotina</taxon>
        <taxon>Dipodascomycetes</taxon>
        <taxon>Dipodascales</taxon>
        <taxon>Trichomonascaceae</taxon>
        <taxon>Trichomonascus</taxon>
        <taxon>Trichomonascus ciferrii complex</taxon>
    </lineage>
</organism>
<feature type="compositionally biased region" description="Gly residues" evidence="6">
    <location>
        <begin position="393"/>
        <end position="402"/>
    </location>
</feature>
<dbReference type="GO" id="GO:0019441">
    <property type="term" value="P:L-tryptophan catabolic process to kynurenine"/>
    <property type="evidence" value="ECO:0007669"/>
    <property type="project" value="UniProtKB-UniRule"/>
</dbReference>
<feature type="region of interest" description="Disordered" evidence="6">
    <location>
        <begin position="376"/>
        <end position="404"/>
    </location>
</feature>
<protein>
    <recommendedName>
        <fullName evidence="5">Indoleamine 2,3-dioxygenase</fullName>
        <ecNumber evidence="5">1.13.11.52</ecNumber>
    </recommendedName>
</protein>
<dbReference type="GO" id="GO:0046872">
    <property type="term" value="F:metal ion binding"/>
    <property type="evidence" value="ECO:0007669"/>
    <property type="project" value="UniProtKB-UniRule"/>
</dbReference>
<keyword evidence="3 4" id="KW-0408">Iron</keyword>
<evidence type="ECO:0000256" key="5">
    <source>
        <dbReference type="RuleBase" id="RU369119"/>
    </source>
</evidence>
<gene>
    <name evidence="7" type="ORF">TRICI_006127</name>
</gene>
<dbReference type="PANTHER" id="PTHR28657">
    <property type="entry name" value="INDOLEAMINE 2,3-DIOXYGENASE"/>
    <property type="match status" value="1"/>
</dbReference>
<evidence type="ECO:0000256" key="3">
    <source>
        <dbReference type="ARBA" id="ARBA00023004"/>
    </source>
</evidence>
<name>A0A642UKS7_9ASCO</name>
<sequence>MRHPIPRLEDYDVSAKTGFLPEQAPLERLSDPYFKVWEDLVVGLPSLIMTRKLRPLVDQMPILGTDKLGDDIRQWQRACVVLGFLSHGYVWAGENPSDHLPRQLSDPWVAVCDKLELPAIVSYAGVCLWNFKPIISSADWELDNLATLNTFTGCLDESWFYLVSTAIERQGAPALATGLEAIQACRDNDSEKVVSCLQTLAEAIDAITNSLGRMHEMCDPHIFYFRIRPFLAGWKNMADAGLPHGVRYGDEKEYRQISGGSNAQSSLIQALDILLDVEHHPTGERPTDQTKKDEEGLRAKKNHNFIHEMRKYMPGPHRRFLEELDKVAEIRDYVVRESKNTPALALSYDACLAVLRAFRDKHIQIVSRFIVLQARQSQKSSATKRDGLASQNSGGGGRGTGGTALIPFLKQARDETGDPAASSWGRRLLSSHTGSNNYSRRKRKDSFDHSDDNKKPKMTLNVEADSDTSDSGSSQVGLSGKWDIYHDAKDIAHW</sequence>
<accession>A0A642UKS7</accession>
<dbReference type="PANTHER" id="PTHR28657:SF5">
    <property type="entry name" value="INDOLEAMINE 2,3-DIOXYGENASE"/>
    <property type="match status" value="1"/>
</dbReference>
<evidence type="ECO:0000256" key="4">
    <source>
        <dbReference type="PIRSR" id="PIRSR600898-1"/>
    </source>
</evidence>
<dbReference type="SUPFAM" id="SSF140959">
    <property type="entry name" value="Indolic compounds 2,3-dioxygenase-like"/>
    <property type="match status" value="1"/>
</dbReference>
<keyword evidence="2 4" id="KW-0479">Metal-binding</keyword>
<feature type="compositionally biased region" description="Basic and acidic residues" evidence="6">
    <location>
        <begin position="445"/>
        <end position="455"/>
    </location>
</feature>
<evidence type="ECO:0000313" key="8">
    <source>
        <dbReference type="Proteomes" id="UP000761534"/>
    </source>
</evidence>
<evidence type="ECO:0000256" key="2">
    <source>
        <dbReference type="ARBA" id="ARBA00022723"/>
    </source>
</evidence>
<evidence type="ECO:0000313" key="7">
    <source>
        <dbReference type="EMBL" id="KAA8900842.1"/>
    </source>
</evidence>
<dbReference type="Gene3D" id="1.20.58.480">
    <property type="match status" value="1"/>
</dbReference>
<dbReference type="Pfam" id="PF01231">
    <property type="entry name" value="IDO"/>
    <property type="match status" value="1"/>
</dbReference>
<feature type="binding site" description="proximal binding residue" evidence="4">
    <location>
        <position position="362"/>
    </location>
    <ligand>
        <name>heme b</name>
        <dbReference type="ChEBI" id="CHEBI:60344"/>
    </ligand>
    <ligandPart>
        <name>Fe</name>
        <dbReference type="ChEBI" id="CHEBI:18248"/>
    </ligandPart>
</feature>
<dbReference type="GO" id="GO:0020037">
    <property type="term" value="F:heme binding"/>
    <property type="evidence" value="ECO:0007669"/>
    <property type="project" value="UniProtKB-UniRule"/>
</dbReference>
<dbReference type="GO" id="GO:0005737">
    <property type="term" value="C:cytoplasm"/>
    <property type="evidence" value="ECO:0007669"/>
    <property type="project" value="TreeGrafter"/>
</dbReference>
<feature type="region of interest" description="Disordered" evidence="6">
    <location>
        <begin position="416"/>
        <end position="479"/>
    </location>
</feature>
<dbReference type="FunFam" id="1.20.58.480:FF:000004">
    <property type="entry name" value="Indoleamine 2,3-dioxygenase subfamily"/>
    <property type="match status" value="1"/>
</dbReference>
<dbReference type="VEuPathDB" id="FungiDB:TRICI_006127"/>
<keyword evidence="8" id="KW-1185">Reference proteome</keyword>
<comment type="function">
    <text evidence="5">Produces N-formyl-kynurenine through the oxidation of tryptophan.</text>
</comment>
<dbReference type="EC" id="1.13.11.52" evidence="5"/>
<dbReference type="InterPro" id="IPR037217">
    <property type="entry name" value="Trp/Indoleamine_2_3_dOase-like"/>
</dbReference>
<proteinExistence type="inferred from homology"/>
<keyword evidence="5" id="KW-0223">Dioxygenase</keyword>
<reference evidence="7" key="1">
    <citation type="journal article" date="2019" name="G3 (Bethesda)">
        <title>Genome Assemblies of Two Rare Opportunistic Yeast Pathogens: Diutina rugosa (syn. Candida rugosa) and Trichomonascus ciferrii (syn. Candida ciferrii).</title>
        <authorList>
            <person name="Mixao V."/>
            <person name="Saus E."/>
            <person name="Hansen A.P."/>
            <person name="Lass-Florl C."/>
            <person name="Gabaldon T."/>
        </authorList>
    </citation>
    <scope>NUCLEOTIDE SEQUENCE</scope>
    <source>
        <strain evidence="7">CBS 4856</strain>
    </source>
</reference>
<comment type="caution">
    <text evidence="7">The sequence shown here is derived from an EMBL/GenBank/DDBJ whole genome shotgun (WGS) entry which is preliminary data.</text>
</comment>
<keyword evidence="5" id="KW-0560">Oxidoreductase</keyword>
<keyword evidence="4 5" id="KW-0349">Heme</keyword>
<evidence type="ECO:0000256" key="6">
    <source>
        <dbReference type="SAM" id="MobiDB-lite"/>
    </source>
</evidence>
<dbReference type="OrthoDB" id="540174at2759"/>
<comment type="catalytic activity">
    <reaction evidence="5">
        <text>L-tryptophan + O2 = N-formyl-L-kynurenine</text>
        <dbReference type="Rhea" id="RHEA:24536"/>
        <dbReference type="ChEBI" id="CHEBI:15379"/>
        <dbReference type="ChEBI" id="CHEBI:57912"/>
        <dbReference type="ChEBI" id="CHEBI:58629"/>
    </reaction>
</comment>
<comment type="similarity">
    <text evidence="1 5">Belongs to the indoleamine 2,3-dioxygenase family.</text>
</comment>
<dbReference type="PROSITE" id="PS00876">
    <property type="entry name" value="IDO_1"/>
    <property type="match status" value="1"/>
</dbReference>
<dbReference type="Proteomes" id="UP000761534">
    <property type="component" value="Unassembled WGS sequence"/>
</dbReference>